<evidence type="ECO:0000313" key="1">
    <source>
        <dbReference type="EMBL" id="KAK9215449.1"/>
    </source>
</evidence>
<name>A0AAP0ML24_9ROSI</name>
<comment type="caution">
    <text evidence="1">The sequence shown here is derived from an EMBL/GenBank/DDBJ whole genome shotgun (WGS) entry which is preliminary data.</text>
</comment>
<sequence length="80" mass="9249">MLSISMSWEDTFPGQVLGAVIFHSNPHLNQMYKSKSLKIISDGDKSKVGQKCQVDQRQYAVTGRYYDQEKDMEYATKQNR</sequence>
<accession>A0AAP0ML24</accession>
<protein>
    <submittedName>
        <fullName evidence="1">Uncharacterized protein</fullName>
    </submittedName>
</protein>
<proteinExistence type="predicted"/>
<organism evidence="1 2">
    <name type="scientific">Citrus x changshan-huyou</name>
    <dbReference type="NCBI Taxonomy" id="2935761"/>
    <lineage>
        <taxon>Eukaryota</taxon>
        <taxon>Viridiplantae</taxon>
        <taxon>Streptophyta</taxon>
        <taxon>Embryophyta</taxon>
        <taxon>Tracheophyta</taxon>
        <taxon>Spermatophyta</taxon>
        <taxon>Magnoliopsida</taxon>
        <taxon>eudicotyledons</taxon>
        <taxon>Gunneridae</taxon>
        <taxon>Pentapetalae</taxon>
        <taxon>rosids</taxon>
        <taxon>malvids</taxon>
        <taxon>Sapindales</taxon>
        <taxon>Rutaceae</taxon>
        <taxon>Aurantioideae</taxon>
        <taxon>Citrus</taxon>
    </lineage>
</organism>
<dbReference type="Proteomes" id="UP001428341">
    <property type="component" value="Unassembled WGS sequence"/>
</dbReference>
<gene>
    <name evidence="1" type="ORF">WN944_007454</name>
</gene>
<reference evidence="1 2" key="1">
    <citation type="submission" date="2024-05" db="EMBL/GenBank/DDBJ databases">
        <title>Haplotype-resolved chromosome-level genome assembly of Huyou (Citrus changshanensis).</title>
        <authorList>
            <person name="Miao C."/>
            <person name="Chen W."/>
            <person name="Wu Y."/>
            <person name="Wang L."/>
            <person name="Zhao S."/>
            <person name="Grierson D."/>
            <person name="Xu C."/>
            <person name="Chen K."/>
        </authorList>
    </citation>
    <scope>NUCLEOTIDE SEQUENCE [LARGE SCALE GENOMIC DNA]</scope>
    <source>
        <strain evidence="1">01-14</strain>
        <tissue evidence="1">Leaf</tissue>
    </source>
</reference>
<evidence type="ECO:0000313" key="2">
    <source>
        <dbReference type="Proteomes" id="UP001428341"/>
    </source>
</evidence>
<keyword evidence="2" id="KW-1185">Reference proteome</keyword>
<dbReference type="EMBL" id="JBCGBO010000003">
    <property type="protein sequence ID" value="KAK9215449.1"/>
    <property type="molecule type" value="Genomic_DNA"/>
</dbReference>
<dbReference type="AlphaFoldDB" id="A0AAP0ML24"/>